<dbReference type="SUPFAM" id="SSF49493">
    <property type="entry name" value="HSP40/DnaJ peptide-binding domain"/>
    <property type="match status" value="2"/>
</dbReference>
<dbReference type="GO" id="GO:0042026">
    <property type="term" value="P:protein refolding"/>
    <property type="evidence" value="ECO:0007669"/>
    <property type="project" value="TreeGrafter"/>
</dbReference>
<organism evidence="5 6">
    <name type="scientific">Bordetella flabilis</name>
    <dbReference type="NCBI Taxonomy" id="463014"/>
    <lineage>
        <taxon>Bacteria</taxon>
        <taxon>Pseudomonadati</taxon>
        <taxon>Pseudomonadota</taxon>
        <taxon>Betaproteobacteria</taxon>
        <taxon>Burkholderiales</taxon>
        <taxon>Alcaligenaceae</taxon>
        <taxon>Bordetella</taxon>
    </lineage>
</organism>
<dbReference type="Proteomes" id="UP000091926">
    <property type="component" value="Chromosome"/>
</dbReference>
<gene>
    <name evidence="5" type="ORF">BAU07_21485</name>
</gene>
<reference evidence="5 6" key="1">
    <citation type="submission" date="2016-06" db="EMBL/GenBank/DDBJ databases">
        <title>Complete genome sequences of Bordetella bronchialis and Bordetella flabilis.</title>
        <authorList>
            <person name="LiPuma J.J."/>
            <person name="Spilker T."/>
        </authorList>
    </citation>
    <scope>NUCLEOTIDE SEQUENCE [LARGE SCALE GENOMIC DNA]</scope>
    <source>
        <strain evidence="5 6">AU10664</strain>
    </source>
</reference>
<dbReference type="InterPro" id="IPR036869">
    <property type="entry name" value="J_dom_sf"/>
</dbReference>
<dbReference type="GO" id="GO:0003677">
    <property type="term" value="F:DNA binding"/>
    <property type="evidence" value="ECO:0007669"/>
    <property type="project" value="UniProtKB-KW"/>
</dbReference>
<dbReference type="OrthoDB" id="9779889at2"/>
<dbReference type="PANTHER" id="PTHR43096">
    <property type="entry name" value="DNAJ HOMOLOG 1, MITOCHONDRIAL-RELATED"/>
    <property type="match status" value="1"/>
</dbReference>
<dbReference type="KEGG" id="bfz:BAU07_21485"/>
<dbReference type="FunFam" id="2.60.260.20:FF:000013">
    <property type="entry name" value="DnaJ subfamily B member 11"/>
    <property type="match status" value="1"/>
</dbReference>
<dbReference type="Pfam" id="PF00226">
    <property type="entry name" value="DnaJ"/>
    <property type="match status" value="1"/>
</dbReference>
<feature type="domain" description="J" evidence="4">
    <location>
        <begin position="5"/>
        <end position="69"/>
    </location>
</feature>
<dbReference type="GO" id="GO:0005737">
    <property type="term" value="C:cytoplasm"/>
    <property type="evidence" value="ECO:0007669"/>
    <property type="project" value="TreeGrafter"/>
</dbReference>
<dbReference type="Pfam" id="PF01556">
    <property type="entry name" value="DnaJ_C"/>
    <property type="match status" value="1"/>
</dbReference>
<dbReference type="CDD" id="cd06257">
    <property type="entry name" value="DnaJ"/>
    <property type="match status" value="1"/>
</dbReference>
<dbReference type="RefSeq" id="WP_066662247.1">
    <property type="nucleotide sequence ID" value="NZ_CBCSCL010000007.1"/>
</dbReference>
<proteinExistence type="predicted"/>
<name>A0A193GID4_9BORD</name>
<sequence length="314" mass="34144">MEFKDYYGILGVERGVSDEDLRRAYRKLARQFHPDVSKEPNAEGRMRDINEAYDVLRDPAKRAAYDDLAAGVSATASAGGGFRARRGWDEGFEFSSAGSGEDADFSEFFSSLFGSGARRRSSRGFRASGEDHHATIEVDLEDTLHGATREISLRSMQMDAQGRPRLRQRKLSVRIPPGIREGQRIRLSGQGMPGYAGEPAGDLYLEVRLKPHRLYRVDGRDLSLTLPVAPWEAALGATVTAPTPGGPVEVAVPAGSRSGSKLRLKGRGLPGQPPGDLYLELEIALPPADSPAAREAYRELARAAPFDPRAKLGA</sequence>
<dbReference type="PROSITE" id="PS50076">
    <property type="entry name" value="DNAJ_2"/>
    <property type="match status" value="1"/>
</dbReference>
<dbReference type="InterPro" id="IPR001623">
    <property type="entry name" value="DnaJ_domain"/>
</dbReference>
<keyword evidence="3" id="KW-0143">Chaperone</keyword>
<keyword evidence="1" id="KW-0963">Cytoplasm</keyword>
<dbReference type="Gene3D" id="2.60.260.20">
    <property type="entry name" value="Urease metallochaperone UreE, N-terminal domain"/>
    <property type="match status" value="2"/>
</dbReference>
<dbReference type="Gene3D" id="1.10.287.110">
    <property type="entry name" value="DnaJ domain"/>
    <property type="match status" value="1"/>
</dbReference>
<evidence type="ECO:0000256" key="3">
    <source>
        <dbReference type="ARBA" id="ARBA00023186"/>
    </source>
</evidence>
<dbReference type="EMBL" id="CP016172">
    <property type="protein sequence ID" value="ANN79353.1"/>
    <property type="molecule type" value="Genomic_DNA"/>
</dbReference>
<protein>
    <submittedName>
        <fullName evidence="5">Cytochrome C biogenesis protein</fullName>
    </submittedName>
</protein>
<dbReference type="InterPro" id="IPR008971">
    <property type="entry name" value="HSP40/DnaJ_pept-bd"/>
</dbReference>
<keyword evidence="6" id="KW-1185">Reference proteome</keyword>
<accession>A0A193GID4</accession>
<dbReference type="STRING" id="463014.BAU07_21485"/>
<keyword evidence="2" id="KW-0238">DNA-binding</keyword>
<dbReference type="FunFam" id="2.60.260.20:FF:000008">
    <property type="entry name" value="Curved DNA-binding protein"/>
    <property type="match status" value="1"/>
</dbReference>
<dbReference type="AlphaFoldDB" id="A0A193GID4"/>
<dbReference type="SMART" id="SM00271">
    <property type="entry name" value="DnaJ"/>
    <property type="match status" value="1"/>
</dbReference>
<dbReference type="SUPFAM" id="SSF46565">
    <property type="entry name" value="Chaperone J-domain"/>
    <property type="match status" value="1"/>
</dbReference>
<dbReference type="GO" id="GO:0051082">
    <property type="term" value="F:unfolded protein binding"/>
    <property type="evidence" value="ECO:0007669"/>
    <property type="project" value="InterPro"/>
</dbReference>
<evidence type="ECO:0000256" key="1">
    <source>
        <dbReference type="ARBA" id="ARBA00022490"/>
    </source>
</evidence>
<evidence type="ECO:0000256" key="2">
    <source>
        <dbReference type="ARBA" id="ARBA00023125"/>
    </source>
</evidence>
<dbReference type="InterPro" id="IPR002939">
    <property type="entry name" value="DnaJ_C"/>
</dbReference>
<dbReference type="PRINTS" id="PR00625">
    <property type="entry name" value="JDOMAIN"/>
</dbReference>
<dbReference type="CDD" id="cd10747">
    <property type="entry name" value="DnaJ_C"/>
    <property type="match status" value="1"/>
</dbReference>
<evidence type="ECO:0000313" key="6">
    <source>
        <dbReference type="Proteomes" id="UP000091926"/>
    </source>
</evidence>
<evidence type="ECO:0000313" key="5">
    <source>
        <dbReference type="EMBL" id="ANN79353.1"/>
    </source>
</evidence>
<evidence type="ECO:0000259" key="4">
    <source>
        <dbReference type="PROSITE" id="PS50076"/>
    </source>
</evidence>
<dbReference type="PANTHER" id="PTHR43096:SF52">
    <property type="entry name" value="DNAJ HOMOLOG 1, MITOCHONDRIAL-RELATED"/>
    <property type="match status" value="1"/>
</dbReference>